<dbReference type="PANTHER" id="PTHR11654">
    <property type="entry name" value="OLIGOPEPTIDE TRANSPORTER-RELATED"/>
    <property type="match status" value="1"/>
</dbReference>
<reference evidence="8 9" key="1">
    <citation type="journal article" date="2021" name="Commun. Biol.">
        <title>The genome of Shorea leprosula (Dipterocarpaceae) highlights the ecological relevance of drought in aseasonal tropical rainforests.</title>
        <authorList>
            <person name="Ng K.K.S."/>
            <person name="Kobayashi M.J."/>
            <person name="Fawcett J.A."/>
            <person name="Hatakeyama M."/>
            <person name="Paape T."/>
            <person name="Ng C.H."/>
            <person name="Ang C.C."/>
            <person name="Tnah L.H."/>
            <person name="Lee C.T."/>
            <person name="Nishiyama T."/>
            <person name="Sese J."/>
            <person name="O'Brien M.J."/>
            <person name="Copetti D."/>
            <person name="Mohd Noor M.I."/>
            <person name="Ong R.C."/>
            <person name="Putra M."/>
            <person name="Sireger I.Z."/>
            <person name="Indrioko S."/>
            <person name="Kosugi Y."/>
            <person name="Izuno A."/>
            <person name="Isagi Y."/>
            <person name="Lee S.L."/>
            <person name="Shimizu K.K."/>
        </authorList>
    </citation>
    <scope>NUCLEOTIDE SEQUENCE [LARGE SCALE GENOMIC DNA]</scope>
    <source>
        <strain evidence="8">214</strain>
    </source>
</reference>
<feature type="transmembrane region" description="Helical" evidence="6">
    <location>
        <begin position="45"/>
        <end position="63"/>
    </location>
</feature>
<evidence type="ECO:0000313" key="8">
    <source>
        <dbReference type="EMBL" id="GKV30380.1"/>
    </source>
</evidence>
<name>A0AAV5KZU1_9ROSI</name>
<dbReference type="InterPro" id="IPR000109">
    <property type="entry name" value="POT_fam"/>
</dbReference>
<evidence type="ECO:0000256" key="3">
    <source>
        <dbReference type="ARBA" id="ARBA00022692"/>
    </source>
</evidence>
<feature type="signal peptide" evidence="7">
    <location>
        <begin position="1"/>
        <end position="16"/>
    </location>
</feature>
<sequence length="226" mass="25454">MFQIALCTVFIITCMAHLVTFTVQQSLTLDSHILGFKIPGPSLPVIPQIFNVIFIALYNHVFVPVARRITGIPTGIRYFQRIEVEIVPSTISMAVAGVVETRRKSVSVQHNVVDSKEPLPMSVFWLGFQYAIFGLSDMFALVGLLYFYYAQSSAGMKSIGTASLNCSLAFGYFTSSVVVEVVNWVTVGWLASNNLYREKLNYFYWLLSGMNMVNFFIFLVCASWYK</sequence>
<keyword evidence="7" id="KW-0732">Signal</keyword>
<evidence type="ECO:0000256" key="6">
    <source>
        <dbReference type="SAM" id="Phobius"/>
    </source>
</evidence>
<dbReference type="InterPro" id="IPR036259">
    <property type="entry name" value="MFS_trans_sf"/>
</dbReference>
<evidence type="ECO:0000256" key="7">
    <source>
        <dbReference type="SAM" id="SignalP"/>
    </source>
</evidence>
<dbReference type="EMBL" id="BPVZ01000086">
    <property type="protein sequence ID" value="GKV30380.1"/>
    <property type="molecule type" value="Genomic_DNA"/>
</dbReference>
<keyword evidence="4 6" id="KW-1133">Transmembrane helix</keyword>
<keyword evidence="3 6" id="KW-0812">Transmembrane</keyword>
<dbReference type="Gene3D" id="1.20.1250.20">
    <property type="entry name" value="MFS general substrate transporter like domains"/>
    <property type="match status" value="1"/>
</dbReference>
<keyword evidence="5 6" id="KW-0472">Membrane</keyword>
<evidence type="ECO:0000256" key="5">
    <source>
        <dbReference type="ARBA" id="ARBA00023136"/>
    </source>
</evidence>
<dbReference type="Proteomes" id="UP001054252">
    <property type="component" value="Unassembled WGS sequence"/>
</dbReference>
<dbReference type="GO" id="GO:0016020">
    <property type="term" value="C:membrane"/>
    <property type="evidence" value="ECO:0007669"/>
    <property type="project" value="UniProtKB-SubCell"/>
</dbReference>
<dbReference type="Pfam" id="PF00854">
    <property type="entry name" value="PTR2"/>
    <property type="match status" value="1"/>
</dbReference>
<feature type="chain" id="PRO_5043517798" evidence="7">
    <location>
        <begin position="17"/>
        <end position="226"/>
    </location>
</feature>
<accession>A0AAV5KZU1</accession>
<evidence type="ECO:0000256" key="4">
    <source>
        <dbReference type="ARBA" id="ARBA00022989"/>
    </source>
</evidence>
<dbReference type="AlphaFoldDB" id="A0AAV5KZU1"/>
<organism evidence="8 9">
    <name type="scientific">Rubroshorea leprosula</name>
    <dbReference type="NCBI Taxonomy" id="152421"/>
    <lineage>
        <taxon>Eukaryota</taxon>
        <taxon>Viridiplantae</taxon>
        <taxon>Streptophyta</taxon>
        <taxon>Embryophyta</taxon>
        <taxon>Tracheophyta</taxon>
        <taxon>Spermatophyta</taxon>
        <taxon>Magnoliopsida</taxon>
        <taxon>eudicotyledons</taxon>
        <taxon>Gunneridae</taxon>
        <taxon>Pentapetalae</taxon>
        <taxon>rosids</taxon>
        <taxon>malvids</taxon>
        <taxon>Malvales</taxon>
        <taxon>Dipterocarpaceae</taxon>
        <taxon>Rubroshorea</taxon>
    </lineage>
</organism>
<protein>
    <submittedName>
        <fullName evidence="8">Uncharacterized protein</fullName>
    </submittedName>
</protein>
<evidence type="ECO:0000313" key="9">
    <source>
        <dbReference type="Proteomes" id="UP001054252"/>
    </source>
</evidence>
<comment type="caution">
    <text evidence="8">The sequence shown here is derived from an EMBL/GenBank/DDBJ whole genome shotgun (WGS) entry which is preliminary data.</text>
</comment>
<comment type="similarity">
    <text evidence="2">Belongs to the major facilitator superfamily. Proton-dependent oligopeptide transporter (POT/PTR) (TC 2.A.17) family.</text>
</comment>
<comment type="subcellular location">
    <subcellularLocation>
        <location evidence="1">Membrane</location>
        <topology evidence="1">Multi-pass membrane protein</topology>
    </subcellularLocation>
</comment>
<proteinExistence type="inferred from homology"/>
<feature type="transmembrane region" description="Helical" evidence="6">
    <location>
        <begin position="202"/>
        <end position="225"/>
    </location>
</feature>
<feature type="transmembrane region" description="Helical" evidence="6">
    <location>
        <begin position="169"/>
        <end position="190"/>
    </location>
</feature>
<gene>
    <name evidence="8" type="ORF">SLEP1_g39198</name>
</gene>
<evidence type="ECO:0000256" key="1">
    <source>
        <dbReference type="ARBA" id="ARBA00004141"/>
    </source>
</evidence>
<dbReference type="GO" id="GO:0022857">
    <property type="term" value="F:transmembrane transporter activity"/>
    <property type="evidence" value="ECO:0007669"/>
    <property type="project" value="InterPro"/>
</dbReference>
<evidence type="ECO:0000256" key="2">
    <source>
        <dbReference type="ARBA" id="ARBA00005982"/>
    </source>
</evidence>
<keyword evidence="9" id="KW-1185">Reference proteome</keyword>
<feature type="transmembrane region" description="Helical" evidence="6">
    <location>
        <begin position="123"/>
        <end position="149"/>
    </location>
</feature>